<reference evidence="2" key="1">
    <citation type="submission" date="2015-04" db="UniProtKB">
        <authorList>
            <consortium name="EnsemblPlants"/>
        </authorList>
    </citation>
    <scope>IDENTIFICATION</scope>
</reference>
<dbReference type="Gramene" id="OGLUM05G14500.1">
    <property type="protein sequence ID" value="OGLUM05G14500.1"/>
    <property type="gene ID" value="OGLUM05G14500"/>
</dbReference>
<evidence type="ECO:0000313" key="2">
    <source>
        <dbReference type="EnsemblPlants" id="OGLUM05G14500.1"/>
    </source>
</evidence>
<proteinExistence type="predicted"/>
<dbReference type="Proteomes" id="UP000026961">
    <property type="component" value="Chromosome 5"/>
</dbReference>
<organism evidence="2">
    <name type="scientific">Oryza glumipatula</name>
    <dbReference type="NCBI Taxonomy" id="40148"/>
    <lineage>
        <taxon>Eukaryota</taxon>
        <taxon>Viridiplantae</taxon>
        <taxon>Streptophyta</taxon>
        <taxon>Embryophyta</taxon>
        <taxon>Tracheophyta</taxon>
        <taxon>Spermatophyta</taxon>
        <taxon>Magnoliopsida</taxon>
        <taxon>Liliopsida</taxon>
        <taxon>Poales</taxon>
        <taxon>Poaceae</taxon>
        <taxon>BOP clade</taxon>
        <taxon>Oryzoideae</taxon>
        <taxon>Oryzeae</taxon>
        <taxon>Oryzinae</taxon>
        <taxon>Oryza</taxon>
    </lineage>
</organism>
<feature type="compositionally biased region" description="Basic and acidic residues" evidence="1">
    <location>
        <begin position="109"/>
        <end position="119"/>
    </location>
</feature>
<name>A0A0D9ZY62_9ORYZ</name>
<feature type="region of interest" description="Disordered" evidence="1">
    <location>
        <begin position="96"/>
        <end position="127"/>
    </location>
</feature>
<keyword evidence="3" id="KW-1185">Reference proteome</keyword>
<accession>A0A0D9ZY62</accession>
<evidence type="ECO:0000313" key="3">
    <source>
        <dbReference type="Proteomes" id="UP000026961"/>
    </source>
</evidence>
<dbReference type="HOGENOM" id="CLU_1976223_0_0_1"/>
<evidence type="ECO:0000256" key="1">
    <source>
        <dbReference type="SAM" id="MobiDB-lite"/>
    </source>
</evidence>
<sequence>MTQVGHHQPRFTLEWSSMPFDQRGMSVWLVHGGWKVGGGRWGEAGKEGGVAPVAAAVGGGSGGGDGGEGRMSASLLRHQVALPRLQLAVASTPAMKLPGRGGAHSPRCCTREADARISTEDGDEEDV</sequence>
<dbReference type="EnsemblPlants" id="OGLUM05G14500.1">
    <property type="protein sequence ID" value="OGLUM05G14500.1"/>
    <property type="gene ID" value="OGLUM05G14500"/>
</dbReference>
<protein>
    <submittedName>
        <fullName evidence="2">Uncharacterized protein</fullName>
    </submittedName>
</protein>
<reference evidence="2" key="2">
    <citation type="submission" date="2018-05" db="EMBL/GenBank/DDBJ databases">
        <title>OgluRS3 (Oryza glumaepatula Reference Sequence Version 3).</title>
        <authorList>
            <person name="Zhang J."/>
            <person name="Kudrna D."/>
            <person name="Lee S."/>
            <person name="Talag J."/>
            <person name="Welchert J."/>
            <person name="Wing R.A."/>
        </authorList>
    </citation>
    <scope>NUCLEOTIDE SEQUENCE [LARGE SCALE GENOMIC DNA]</scope>
</reference>
<dbReference type="AlphaFoldDB" id="A0A0D9ZY62"/>